<dbReference type="GO" id="GO:0071805">
    <property type="term" value="P:potassium ion transmembrane transport"/>
    <property type="evidence" value="ECO:0000318"/>
    <property type="project" value="GO_Central"/>
</dbReference>
<dbReference type="Gene3D" id="3.40.50.720">
    <property type="entry name" value="NAD(P)-binding Rossmann-like Domain"/>
    <property type="match status" value="2"/>
</dbReference>
<dbReference type="RefSeq" id="XP_009012903.1">
    <property type="nucleotide sequence ID" value="XM_009014655.1"/>
</dbReference>
<dbReference type="FunFam" id="3.40.50.720:FF:000005">
    <property type="entry name" value="calcium-activated potassium channel subunit alpha-1 isoform X6"/>
    <property type="match status" value="1"/>
</dbReference>
<evidence type="ECO:0000313" key="18">
    <source>
        <dbReference type="EMBL" id="ESO08881.1"/>
    </source>
</evidence>
<evidence type="ECO:0000256" key="3">
    <source>
        <dbReference type="ARBA" id="ARBA00022475"/>
    </source>
</evidence>
<comment type="subcellular location">
    <subcellularLocation>
        <location evidence="1">Cell membrane</location>
        <topology evidence="1">Multi-pass membrane protein</topology>
    </subcellularLocation>
</comment>
<evidence type="ECO:0000256" key="6">
    <source>
        <dbReference type="ARBA" id="ARBA00022826"/>
    </source>
</evidence>
<keyword evidence="10 16" id="KW-1133">Transmembrane helix</keyword>
<dbReference type="FunFam" id="1.10.287.70:FF:000402">
    <property type="entry name" value="Predicted protein"/>
    <property type="match status" value="1"/>
</dbReference>
<dbReference type="PROSITE" id="PS51201">
    <property type="entry name" value="RCK_N"/>
    <property type="match status" value="2"/>
</dbReference>
<feature type="region of interest" description="Disordered" evidence="15">
    <location>
        <begin position="1062"/>
        <end position="1088"/>
    </location>
</feature>
<dbReference type="InterPro" id="IPR047871">
    <property type="entry name" value="K_chnl_Slo-like"/>
</dbReference>
<evidence type="ECO:0000256" key="16">
    <source>
        <dbReference type="SAM" id="Phobius"/>
    </source>
</evidence>
<evidence type="ECO:0000256" key="7">
    <source>
        <dbReference type="ARBA" id="ARBA00022837"/>
    </source>
</evidence>
<dbReference type="eggNOG" id="KOG1420">
    <property type="taxonomic scope" value="Eukaryota"/>
</dbReference>
<dbReference type="PANTHER" id="PTHR10027">
    <property type="entry name" value="CALCIUM-ACTIVATED POTASSIUM CHANNEL ALPHA CHAIN"/>
    <property type="match status" value="1"/>
</dbReference>
<evidence type="ECO:0000256" key="1">
    <source>
        <dbReference type="ARBA" id="ARBA00004651"/>
    </source>
</evidence>
<keyword evidence="6" id="KW-0631">Potassium channel</keyword>
<dbReference type="OMA" id="YVIATEM"/>
<keyword evidence="20" id="KW-1185">Reference proteome</keyword>
<feature type="transmembrane region" description="Helical" evidence="16">
    <location>
        <begin position="35"/>
        <end position="56"/>
    </location>
</feature>
<evidence type="ECO:0000256" key="14">
    <source>
        <dbReference type="ARBA" id="ARBA00034430"/>
    </source>
</evidence>
<evidence type="ECO:0000256" key="9">
    <source>
        <dbReference type="ARBA" id="ARBA00022958"/>
    </source>
</evidence>
<accession>T1F0Z5</accession>
<dbReference type="Gene3D" id="1.10.287.70">
    <property type="match status" value="1"/>
</dbReference>
<feature type="compositionally biased region" description="Low complexity" evidence="15">
    <location>
        <begin position="89"/>
        <end position="100"/>
    </location>
</feature>
<dbReference type="InterPro" id="IPR048735">
    <property type="entry name" value="Slowpoke-like_C"/>
</dbReference>
<keyword evidence="9" id="KW-0630">Potassium</keyword>
<keyword evidence="4" id="KW-0633">Potassium transport</keyword>
<name>T1F0Z5_HELRO</name>
<evidence type="ECO:0000256" key="10">
    <source>
        <dbReference type="ARBA" id="ARBA00022989"/>
    </source>
</evidence>
<keyword evidence="11" id="KW-0406">Ion transport</keyword>
<dbReference type="OrthoDB" id="10035564at2759"/>
<evidence type="ECO:0000313" key="20">
    <source>
        <dbReference type="Proteomes" id="UP000015101"/>
    </source>
</evidence>
<feature type="region of interest" description="Disordered" evidence="15">
    <location>
        <begin position="74"/>
        <end position="100"/>
    </location>
</feature>
<dbReference type="EnsemblMetazoa" id="HelroT168799">
    <property type="protein sequence ID" value="HelroP168799"/>
    <property type="gene ID" value="HelroG168799"/>
</dbReference>
<dbReference type="GO" id="GO:0045211">
    <property type="term" value="C:postsynaptic membrane"/>
    <property type="evidence" value="ECO:0000318"/>
    <property type="project" value="GO_Central"/>
</dbReference>
<dbReference type="Pfam" id="PF21014">
    <property type="entry name" value="Slowpoke_C"/>
    <property type="match status" value="2"/>
</dbReference>
<feature type="compositionally biased region" description="Basic and acidic residues" evidence="15">
    <location>
        <begin position="585"/>
        <end position="602"/>
    </location>
</feature>
<dbReference type="InterPro" id="IPR003929">
    <property type="entry name" value="K_chnl_BK_asu"/>
</dbReference>
<evidence type="ECO:0000256" key="11">
    <source>
        <dbReference type="ARBA" id="ARBA00023065"/>
    </source>
</evidence>
<dbReference type="SUPFAM" id="SSF81324">
    <property type="entry name" value="Voltage-gated potassium channels"/>
    <property type="match status" value="1"/>
</dbReference>
<dbReference type="PANTHER" id="PTHR10027:SF33">
    <property type="entry name" value="CALCIUM-ACTIVATED POTASSIUM CHANNEL SUBUNIT ALPHA-1-RELATED"/>
    <property type="match status" value="1"/>
</dbReference>
<dbReference type="KEGG" id="hro:HELRODRAFT_168799"/>
<keyword evidence="3" id="KW-1003">Cell membrane</keyword>
<keyword evidence="8" id="KW-0851">Voltage-gated channel</keyword>
<keyword evidence="2" id="KW-0813">Transport</keyword>
<evidence type="ECO:0000256" key="4">
    <source>
        <dbReference type="ARBA" id="ARBA00022538"/>
    </source>
</evidence>
<dbReference type="Proteomes" id="UP000015101">
    <property type="component" value="Unassembled WGS sequence"/>
</dbReference>
<dbReference type="HOGENOM" id="CLU_006846_0_0_1"/>
<keyword evidence="12 16" id="KW-0472">Membrane</keyword>
<dbReference type="InterPro" id="IPR036291">
    <property type="entry name" value="NAD(P)-bd_dom_sf"/>
</dbReference>
<dbReference type="CTD" id="20202495"/>
<evidence type="ECO:0000259" key="17">
    <source>
        <dbReference type="PROSITE" id="PS51201"/>
    </source>
</evidence>
<dbReference type="EMBL" id="KB096023">
    <property type="protein sequence ID" value="ESO08881.1"/>
    <property type="molecule type" value="Genomic_DNA"/>
</dbReference>
<reference evidence="20" key="1">
    <citation type="submission" date="2012-12" db="EMBL/GenBank/DDBJ databases">
        <authorList>
            <person name="Hellsten U."/>
            <person name="Grimwood J."/>
            <person name="Chapman J.A."/>
            <person name="Shapiro H."/>
            <person name="Aerts A."/>
            <person name="Otillar R.P."/>
            <person name="Terry A.Y."/>
            <person name="Boore J.L."/>
            <person name="Simakov O."/>
            <person name="Marletaz F."/>
            <person name="Cho S.-J."/>
            <person name="Edsinger-Gonzales E."/>
            <person name="Havlak P."/>
            <person name="Kuo D.-H."/>
            <person name="Larsson T."/>
            <person name="Lv J."/>
            <person name="Arendt D."/>
            <person name="Savage R."/>
            <person name="Osoegawa K."/>
            <person name="de Jong P."/>
            <person name="Lindberg D.R."/>
            <person name="Seaver E.C."/>
            <person name="Weisblat D.A."/>
            <person name="Putnam N.H."/>
            <person name="Grigoriev I.V."/>
            <person name="Rokhsar D.S."/>
        </authorList>
    </citation>
    <scope>NUCLEOTIDE SEQUENCE</scope>
</reference>
<feature type="transmembrane region" description="Helical" evidence="16">
    <location>
        <begin position="169"/>
        <end position="190"/>
    </location>
</feature>
<evidence type="ECO:0000256" key="12">
    <source>
        <dbReference type="ARBA" id="ARBA00023136"/>
    </source>
</evidence>
<gene>
    <name evidence="19" type="primary">20202495</name>
    <name evidence="18" type="ORF">HELRODRAFT_168799</name>
</gene>
<feature type="domain" description="RCK N-terminal" evidence="17">
    <location>
        <begin position="276"/>
        <end position="419"/>
    </location>
</feature>
<evidence type="ECO:0000256" key="15">
    <source>
        <dbReference type="SAM" id="MobiDB-lite"/>
    </source>
</evidence>
<dbReference type="GO" id="GO:0034702">
    <property type="term" value="C:monoatomic ion channel complex"/>
    <property type="evidence" value="ECO:0007669"/>
    <property type="project" value="UniProtKB-KW"/>
</dbReference>
<sequence length="1088" mass="121945">MSTDNNNNNNDNLAIFTDPYAGLSPEELCLKDRHWYAFLCSSLITFFTGLLMVLSWRILSWLLCQKAPILDPDAKPDETDRSGGGGGAAVQEGASGAASGSGMMLGGEVGWASEAKDWAGELISGQTTTDGKIEIYTQGLRFTRALRLMTIPDVLQYLNILKTSNSIRLCQLVSTLISVWFTGAGFVHLVETSGDPLDDFSNAQNLTYWECVYFTLVTMSTVGYGDIACKTTLGRLFMVFFILGALAMFASFIPEITDILGNRSKYGGSFKKERGKRHIVLCGHITYESVSNFMSDFLHKDREDVDVELVIMNRKEPDLELESLFKRHFTQVKFFQGTVMDANDLHRVNIKEADACLILANKYCEDPDAEDAANILRVISIKNYFDDIKVIIQLLQYHNKSYLLNIPSWDWKRGDDAVCLAELKLGFIAQSCLACGFSTLLANLFTMRSYKLSPNMPQWQDDYMRGTGMEMYTDYLSPAFMGMTFPEASEVCFLKLKLLLIAVESKSEDGKESNIKINPGPDVRIDASTQGFFFAESADDVKRALYYCKFCHTDPVDIKLVKKCKCKLAMMSLKKVPFLRGPDKPNDHAHFPFQRLDDDKKDKKSPHHISNKKLARSSSINIFNNNNSNNVFDTNNNIFSNNFDANNNIGDPRKFDSTGMFHWCPAQNMGSCVISRDQAAMTVMSNHVVVCLFADAHSAIIGLRNLIMPLRASNFEEDELKHVVLVGDKEYMKKEWKNICNFPKISILGGSPLNRANLRAVHINMCDMCIILSARNSTGEDSNLVDKEAILCSLNIKAMTFDDTVGLLSCQQQRMQQQQQLPQQIQISGVQTTSVVVIIIIVVLVVGTGFLPFDVGTLPSDVKAIKRGVSSGNDIPMITELGEVLTYDLHNFDPRLLCNAGNDANVQFLDQDDDDDPDTELYMTQPFACGTAFAVSVLDSLMSTTYFNDNALTLIRTLITGGATPELEQILAEGVGMRGGYCTPETLDHRNRCRVDQLPLYEGILAQFGVFENFLRFRDSTMTLAENPSAKRFVITNPTDDMQLTTSDKVFCLRPFKIIERKQPVKKKKRKQENTKNKHHVTPEQQQR</sequence>
<dbReference type="Pfam" id="PF22614">
    <property type="entry name" value="Slo-like_RCK"/>
    <property type="match status" value="2"/>
</dbReference>
<dbReference type="Pfam" id="PF07885">
    <property type="entry name" value="Ion_trans_2"/>
    <property type="match status" value="1"/>
</dbReference>
<feature type="domain" description="RCK N-terminal" evidence="17">
    <location>
        <begin position="685"/>
        <end position="836"/>
    </location>
</feature>
<feature type="transmembrane region" description="Helical" evidence="16">
    <location>
        <begin position="206"/>
        <end position="224"/>
    </location>
</feature>
<reference evidence="18 20" key="2">
    <citation type="journal article" date="2013" name="Nature">
        <title>Insights into bilaterian evolution from three spiralian genomes.</title>
        <authorList>
            <person name="Simakov O."/>
            <person name="Marletaz F."/>
            <person name="Cho S.J."/>
            <person name="Edsinger-Gonzales E."/>
            <person name="Havlak P."/>
            <person name="Hellsten U."/>
            <person name="Kuo D.H."/>
            <person name="Larsson T."/>
            <person name="Lv J."/>
            <person name="Arendt D."/>
            <person name="Savage R."/>
            <person name="Osoegawa K."/>
            <person name="de Jong P."/>
            <person name="Grimwood J."/>
            <person name="Chapman J.A."/>
            <person name="Shapiro H."/>
            <person name="Aerts A."/>
            <person name="Otillar R.P."/>
            <person name="Terry A.Y."/>
            <person name="Boore J.L."/>
            <person name="Grigoriev I.V."/>
            <person name="Lindberg D.R."/>
            <person name="Seaver E.C."/>
            <person name="Weisblat D.A."/>
            <person name="Putnam N.H."/>
            <person name="Rokhsar D.S."/>
        </authorList>
    </citation>
    <scope>NUCLEOTIDE SEQUENCE</scope>
</reference>
<dbReference type="EMBL" id="AMQM01003099">
    <property type="status" value="NOT_ANNOTATED_CDS"/>
    <property type="molecule type" value="Genomic_DNA"/>
</dbReference>
<dbReference type="InParanoid" id="T1F0Z5"/>
<evidence type="ECO:0000256" key="8">
    <source>
        <dbReference type="ARBA" id="ARBA00022882"/>
    </source>
</evidence>
<proteinExistence type="predicted"/>
<dbReference type="SUPFAM" id="SSF51735">
    <property type="entry name" value="NAD(P)-binding Rossmann-fold domains"/>
    <property type="match status" value="1"/>
</dbReference>
<dbReference type="GO" id="GO:0060072">
    <property type="term" value="F:large conductance calcium-activated potassium channel activity"/>
    <property type="evidence" value="ECO:0000318"/>
    <property type="project" value="GO_Central"/>
</dbReference>
<dbReference type="AlphaFoldDB" id="T1F0Z5"/>
<dbReference type="PRINTS" id="PR01449">
    <property type="entry name" value="BKCHANNELA"/>
</dbReference>
<dbReference type="InterPro" id="IPR013099">
    <property type="entry name" value="K_chnl_dom"/>
</dbReference>
<feature type="transmembrane region" description="Helical" evidence="16">
    <location>
        <begin position="236"/>
        <end position="253"/>
    </location>
</feature>
<dbReference type="Pfam" id="PF03493">
    <property type="entry name" value="BK_channel_a"/>
    <property type="match status" value="1"/>
</dbReference>
<protein>
    <recommendedName>
        <fullName evidence="17">RCK N-terminal domain-containing protein</fullName>
    </recommendedName>
</protein>
<evidence type="ECO:0000313" key="19">
    <source>
        <dbReference type="EnsemblMetazoa" id="HelroP168799"/>
    </source>
</evidence>
<comment type="catalytic activity">
    <reaction evidence="14">
        <text>K(+)(in) = K(+)(out)</text>
        <dbReference type="Rhea" id="RHEA:29463"/>
        <dbReference type="ChEBI" id="CHEBI:29103"/>
    </reaction>
</comment>
<organism evidence="19 20">
    <name type="scientific">Helobdella robusta</name>
    <name type="common">Californian leech</name>
    <dbReference type="NCBI Taxonomy" id="6412"/>
    <lineage>
        <taxon>Eukaryota</taxon>
        <taxon>Metazoa</taxon>
        <taxon>Spiralia</taxon>
        <taxon>Lophotrochozoa</taxon>
        <taxon>Annelida</taxon>
        <taxon>Clitellata</taxon>
        <taxon>Hirudinea</taxon>
        <taxon>Rhynchobdellida</taxon>
        <taxon>Glossiphoniidae</taxon>
        <taxon>Helobdella</taxon>
    </lineage>
</organism>
<dbReference type="EMBL" id="AMQM01003098">
    <property type="status" value="NOT_ANNOTATED_CDS"/>
    <property type="molecule type" value="Genomic_DNA"/>
</dbReference>
<evidence type="ECO:0000256" key="2">
    <source>
        <dbReference type="ARBA" id="ARBA00022448"/>
    </source>
</evidence>
<feature type="region of interest" description="Disordered" evidence="15">
    <location>
        <begin position="585"/>
        <end position="611"/>
    </location>
</feature>
<keyword evidence="5 16" id="KW-0812">Transmembrane</keyword>
<evidence type="ECO:0000256" key="5">
    <source>
        <dbReference type="ARBA" id="ARBA00022692"/>
    </source>
</evidence>
<evidence type="ECO:0000256" key="13">
    <source>
        <dbReference type="ARBA" id="ARBA00023303"/>
    </source>
</evidence>
<keyword evidence="13" id="KW-0407">Ion channel</keyword>
<keyword evidence="7" id="KW-0106">Calcium</keyword>
<dbReference type="GeneID" id="20202495"/>
<dbReference type="InterPro" id="IPR003148">
    <property type="entry name" value="RCK_N"/>
</dbReference>
<reference evidence="19" key="3">
    <citation type="submission" date="2015-06" db="UniProtKB">
        <authorList>
            <consortium name="EnsemblMetazoa"/>
        </authorList>
    </citation>
    <scope>IDENTIFICATION</scope>
</reference>